<dbReference type="Pfam" id="PF01551">
    <property type="entry name" value="Peptidase_M23"/>
    <property type="match status" value="1"/>
</dbReference>
<dbReference type="RefSeq" id="WP_013492932.1">
    <property type="nucleotide sequence ID" value="NC_014830.1"/>
</dbReference>
<evidence type="ECO:0000313" key="5">
    <source>
        <dbReference type="Proteomes" id="UP000008914"/>
    </source>
</evidence>
<evidence type="ECO:0000256" key="1">
    <source>
        <dbReference type="ARBA" id="ARBA00022729"/>
    </source>
</evidence>
<accession>E6SD29</accession>
<dbReference type="InterPro" id="IPR011055">
    <property type="entry name" value="Dup_hybrid_motif"/>
</dbReference>
<reference evidence="4 5" key="1">
    <citation type="journal article" date="2010" name="Stand. Genomic Sci.">
        <title>Complete genome sequence of Intrasporangium calvum type strain (7 KIP).</title>
        <authorList>
            <person name="Del Rio T.G."/>
            <person name="Chertkov O."/>
            <person name="Yasawong M."/>
            <person name="Lucas S."/>
            <person name="Deshpande S."/>
            <person name="Cheng J.F."/>
            <person name="Detter C."/>
            <person name="Tapia R."/>
            <person name="Han C."/>
            <person name="Goodwin L."/>
            <person name="Pitluck S."/>
            <person name="Liolios K."/>
            <person name="Ivanova N."/>
            <person name="Mavromatis K."/>
            <person name="Pati A."/>
            <person name="Chen A."/>
            <person name="Palaniappan K."/>
            <person name="Land M."/>
            <person name="Hauser L."/>
            <person name="Chang Y.J."/>
            <person name="Jeffries C.D."/>
            <person name="Rohde M."/>
            <person name="Pukall R."/>
            <person name="Sikorski J."/>
            <person name="Goker M."/>
            <person name="Woyke T."/>
            <person name="Bristow J."/>
            <person name="Eisen J.A."/>
            <person name="Markowitz V."/>
            <person name="Hugenholtz P."/>
            <person name="Kyrpides N.C."/>
            <person name="Klenk H.P."/>
            <person name="Lapidus A."/>
        </authorList>
    </citation>
    <scope>NUCLEOTIDE SEQUENCE [LARGE SCALE GENOMIC DNA]</scope>
    <source>
        <strain evidence="5">ATCC 23552 / DSM 43043 / JCM 3097 / NBRC 12989 / 7 KIP</strain>
    </source>
</reference>
<evidence type="ECO:0000256" key="2">
    <source>
        <dbReference type="SAM" id="MobiDB-lite"/>
    </source>
</evidence>
<dbReference type="EMBL" id="CP002343">
    <property type="protein sequence ID" value="ADU48617.1"/>
    <property type="molecule type" value="Genomic_DNA"/>
</dbReference>
<gene>
    <name evidence="4" type="ordered locus">Intca_2107</name>
</gene>
<dbReference type="KEGG" id="ica:Intca_2107"/>
<dbReference type="PANTHER" id="PTHR21666">
    <property type="entry name" value="PEPTIDASE-RELATED"/>
    <property type="match status" value="1"/>
</dbReference>
<feature type="region of interest" description="Disordered" evidence="2">
    <location>
        <begin position="269"/>
        <end position="508"/>
    </location>
</feature>
<dbReference type="PANTHER" id="PTHR21666:SF289">
    <property type="entry name" value="L-ALA--D-GLU ENDOPEPTIDASE"/>
    <property type="match status" value="1"/>
</dbReference>
<proteinExistence type="predicted"/>
<dbReference type="CDD" id="cd12797">
    <property type="entry name" value="M23_peptidase"/>
    <property type="match status" value="1"/>
</dbReference>
<dbReference type="Gene3D" id="2.70.70.10">
    <property type="entry name" value="Glucose Permease (Domain IIA)"/>
    <property type="match status" value="1"/>
</dbReference>
<dbReference type="STRING" id="710696.Intca_2107"/>
<sequence length="508" mass="51239">MQEPIRPTTGPTVVHIRMRGRTLTFATGVTLFALLPFLGGSAPQLERQSVVLAAGAAAAVPAAPSIPAPAYPQGVTPEMSGSLSGLSSAIGGGLFQFPGLSLSPTLAPALGSLLPGQQAEMRFIHPVPGGLSSTFGPRMHPVLGVPMFHTGIDLAAACGTPIRAAASGTVVYAEVSASWGARTIIEHSPTLKTAYGHQSKFLVKEGDVVKQGDIIGLVGTTGWSTGCHLHFDVILDDRYVDPAPYLGLPSSHAPSIPFLAAPHVVRDDTGRPFHTVEDGDVPIPSPTSSSTPSSQPSGSTTPSPSDTSSTTAPPTTDPTTTDPTTDPTTTDPTTDPTTTDPTTDPTTTDPTTTDPTTDPTTTDPTTDPTTTDPTTTAPAPSTTSEPTTTNATTAEPAPSTTSEPTTTNATTAEPAPSTTSEPTTTNATTAEPAPSTTSEPTTTNATTAEPAPSTTSEPTTTNATTAEPAPSTTSEPAATTAPSEPATTSDVAEPTTASATASATASTD</sequence>
<dbReference type="InterPro" id="IPR050570">
    <property type="entry name" value="Cell_wall_metabolism_enzyme"/>
</dbReference>
<feature type="compositionally biased region" description="Low complexity" evidence="2">
    <location>
        <begin position="286"/>
        <end position="508"/>
    </location>
</feature>
<evidence type="ECO:0000259" key="3">
    <source>
        <dbReference type="Pfam" id="PF01551"/>
    </source>
</evidence>
<protein>
    <submittedName>
        <fullName evidence="4">Peptidase M23</fullName>
    </submittedName>
</protein>
<dbReference type="eggNOG" id="COG0739">
    <property type="taxonomic scope" value="Bacteria"/>
</dbReference>
<organism evidence="4 5">
    <name type="scientific">Intrasporangium calvum (strain ATCC 23552 / DSM 43043 / JCM 3097 / NBRC 12989 / NCIMB 10167 / NRRL B-3866 / 7 KIP)</name>
    <dbReference type="NCBI Taxonomy" id="710696"/>
    <lineage>
        <taxon>Bacteria</taxon>
        <taxon>Bacillati</taxon>
        <taxon>Actinomycetota</taxon>
        <taxon>Actinomycetes</taxon>
        <taxon>Micrococcales</taxon>
        <taxon>Intrasporangiaceae</taxon>
        <taxon>Intrasporangium</taxon>
    </lineage>
</organism>
<keyword evidence="5" id="KW-1185">Reference proteome</keyword>
<evidence type="ECO:0000313" key="4">
    <source>
        <dbReference type="EMBL" id="ADU48617.1"/>
    </source>
</evidence>
<dbReference type="OrthoDB" id="5496837at2"/>
<dbReference type="GO" id="GO:0004222">
    <property type="term" value="F:metalloendopeptidase activity"/>
    <property type="evidence" value="ECO:0007669"/>
    <property type="project" value="TreeGrafter"/>
</dbReference>
<dbReference type="Proteomes" id="UP000008914">
    <property type="component" value="Chromosome"/>
</dbReference>
<keyword evidence="1" id="KW-0732">Signal</keyword>
<feature type="domain" description="M23ase beta-sheet core" evidence="3">
    <location>
        <begin position="148"/>
        <end position="242"/>
    </location>
</feature>
<dbReference type="SUPFAM" id="SSF51261">
    <property type="entry name" value="Duplicated hybrid motif"/>
    <property type="match status" value="1"/>
</dbReference>
<dbReference type="HOGENOM" id="CLU_536149_0_0_11"/>
<dbReference type="AlphaFoldDB" id="E6SD29"/>
<name>E6SD29_INTC7</name>
<dbReference type="InterPro" id="IPR016047">
    <property type="entry name" value="M23ase_b-sheet_dom"/>
</dbReference>